<evidence type="ECO:0000256" key="1">
    <source>
        <dbReference type="ARBA" id="ARBA00004141"/>
    </source>
</evidence>
<feature type="repeat" description="Solcar" evidence="6">
    <location>
        <begin position="205"/>
        <end position="289"/>
    </location>
</feature>
<dbReference type="GO" id="GO:0055085">
    <property type="term" value="P:transmembrane transport"/>
    <property type="evidence" value="ECO:0007669"/>
    <property type="project" value="InterPro"/>
</dbReference>
<keyword evidence="4" id="KW-0677">Repeat</keyword>
<proteinExistence type="inferred from homology"/>
<gene>
    <name evidence="8" type="ORF">HYC85_027444</name>
</gene>
<evidence type="ECO:0000256" key="6">
    <source>
        <dbReference type="PROSITE-ProRule" id="PRU00282"/>
    </source>
</evidence>
<reference evidence="9" key="1">
    <citation type="journal article" date="2020" name="Nat. Commun.">
        <title>Genome assembly of wild tea tree DASZ reveals pedigree and selection history of tea varieties.</title>
        <authorList>
            <person name="Zhang W."/>
            <person name="Zhang Y."/>
            <person name="Qiu H."/>
            <person name="Guo Y."/>
            <person name="Wan H."/>
            <person name="Zhang X."/>
            <person name="Scossa F."/>
            <person name="Alseekh S."/>
            <person name="Zhang Q."/>
            <person name="Wang P."/>
            <person name="Xu L."/>
            <person name="Schmidt M.H."/>
            <person name="Jia X."/>
            <person name="Li D."/>
            <person name="Zhu A."/>
            <person name="Guo F."/>
            <person name="Chen W."/>
            <person name="Ni D."/>
            <person name="Usadel B."/>
            <person name="Fernie A.R."/>
            <person name="Wen W."/>
        </authorList>
    </citation>
    <scope>NUCLEOTIDE SEQUENCE [LARGE SCALE GENOMIC DNA]</scope>
    <source>
        <strain evidence="9">cv. G240</strain>
    </source>
</reference>
<accession>A0A7J7G7R0</accession>
<evidence type="ECO:0000256" key="2">
    <source>
        <dbReference type="ARBA" id="ARBA00022448"/>
    </source>
</evidence>
<organism evidence="8 9">
    <name type="scientific">Camellia sinensis</name>
    <name type="common">Tea plant</name>
    <name type="synonym">Thea sinensis</name>
    <dbReference type="NCBI Taxonomy" id="4442"/>
    <lineage>
        <taxon>Eukaryota</taxon>
        <taxon>Viridiplantae</taxon>
        <taxon>Streptophyta</taxon>
        <taxon>Embryophyta</taxon>
        <taxon>Tracheophyta</taxon>
        <taxon>Spermatophyta</taxon>
        <taxon>Magnoliopsida</taxon>
        <taxon>eudicotyledons</taxon>
        <taxon>Gunneridae</taxon>
        <taxon>Pentapetalae</taxon>
        <taxon>asterids</taxon>
        <taxon>Ericales</taxon>
        <taxon>Theaceae</taxon>
        <taxon>Camellia</taxon>
    </lineage>
</organism>
<dbReference type="SUPFAM" id="SSF103506">
    <property type="entry name" value="Mitochondrial carrier"/>
    <property type="match status" value="1"/>
</dbReference>
<protein>
    <submittedName>
        <fullName evidence="8">Uncharacterized protein</fullName>
    </submittedName>
</protein>
<feature type="repeat" description="Solcar" evidence="6">
    <location>
        <begin position="111"/>
        <end position="194"/>
    </location>
</feature>
<feature type="repeat" description="Solcar" evidence="6">
    <location>
        <begin position="299"/>
        <end position="387"/>
    </location>
</feature>
<name>A0A7J7G7R0_CAMSI</name>
<evidence type="ECO:0000256" key="4">
    <source>
        <dbReference type="ARBA" id="ARBA00022737"/>
    </source>
</evidence>
<sequence>MGRSEFKVLKGKRDGFSDLGLQWSLPEGSYHPGGLFASVGQVGNNMGFGISPNSPNSRDNNGGFKLPYTDLYVKYVSSPEGFRIVGVPEGTEEEGLRKKKSGMKLKIKIANPSLRRLISGAVAGAVSRTAVAPLETIRTHLMVGSSGHSSTEVFHNIMKTDGWKGLFRGNFVNVIRVAPSKAIELFAYDTVNKTLSPKPGEQPMLPIPASLVAGACAGVSSTLVTYPLELLKTRLTIQRDAYDGLFDAFIKILQEGGPGELYRGLTPSLIGVIPYAATNYFAYDTLRKAYRKIFKQEKIGNIETLLIGSAAGAISSSATFPLEVARKHMQVGAVSGRQVYKNVLHALSSILEQEGIQGLYKGLGPSCIKLVPAAGISFMCYEACKRILVENEEDA</sequence>
<dbReference type="InterPro" id="IPR018108">
    <property type="entry name" value="MCP_transmembrane"/>
</dbReference>
<dbReference type="EMBL" id="JACBKZ010000013">
    <property type="protein sequence ID" value="KAF5936315.1"/>
    <property type="molecule type" value="Genomic_DNA"/>
</dbReference>
<evidence type="ECO:0000313" key="9">
    <source>
        <dbReference type="Proteomes" id="UP000593564"/>
    </source>
</evidence>
<dbReference type="PRINTS" id="PR00926">
    <property type="entry name" value="MITOCARRIER"/>
</dbReference>
<evidence type="ECO:0000313" key="8">
    <source>
        <dbReference type="EMBL" id="KAF5936315.1"/>
    </source>
</evidence>
<dbReference type="Proteomes" id="UP000593564">
    <property type="component" value="Unassembled WGS sequence"/>
</dbReference>
<comment type="subcellular location">
    <subcellularLocation>
        <location evidence="1">Membrane</location>
        <topology evidence="1">Multi-pass membrane protein</topology>
    </subcellularLocation>
</comment>
<evidence type="ECO:0000256" key="3">
    <source>
        <dbReference type="ARBA" id="ARBA00022692"/>
    </source>
</evidence>
<dbReference type="InterPro" id="IPR023395">
    <property type="entry name" value="MCP_dom_sf"/>
</dbReference>
<dbReference type="PANTHER" id="PTHR24089">
    <property type="entry name" value="SOLUTE CARRIER FAMILY 25"/>
    <property type="match status" value="1"/>
</dbReference>
<dbReference type="PROSITE" id="PS50920">
    <property type="entry name" value="SOLCAR"/>
    <property type="match status" value="3"/>
</dbReference>
<evidence type="ECO:0000256" key="5">
    <source>
        <dbReference type="ARBA" id="ARBA00023136"/>
    </source>
</evidence>
<keyword evidence="9" id="KW-1185">Reference proteome</keyword>
<keyword evidence="3 6" id="KW-0812">Transmembrane</keyword>
<dbReference type="Pfam" id="PF00153">
    <property type="entry name" value="Mito_carr"/>
    <property type="match status" value="3"/>
</dbReference>
<keyword evidence="2 7" id="KW-0813">Transport</keyword>
<comment type="caution">
    <text evidence="8">The sequence shown here is derived from an EMBL/GenBank/DDBJ whole genome shotgun (WGS) entry which is preliminary data.</text>
</comment>
<dbReference type="InterPro" id="IPR002067">
    <property type="entry name" value="MCP"/>
</dbReference>
<comment type="similarity">
    <text evidence="7">Belongs to the mitochondrial carrier (TC 2.A.29) family.</text>
</comment>
<keyword evidence="5 6" id="KW-0472">Membrane</keyword>
<dbReference type="Gene3D" id="1.50.40.10">
    <property type="entry name" value="Mitochondrial carrier domain"/>
    <property type="match status" value="1"/>
</dbReference>
<dbReference type="GO" id="GO:0016020">
    <property type="term" value="C:membrane"/>
    <property type="evidence" value="ECO:0007669"/>
    <property type="project" value="UniProtKB-SubCell"/>
</dbReference>
<evidence type="ECO:0000256" key="7">
    <source>
        <dbReference type="RuleBase" id="RU000488"/>
    </source>
</evidence>
<reference evidence="8 9" key="2">
    <citation type="submission" date="2020-07" db="EMBL/GenBank/DDBJ databases">
        <title>Genome assembly of wild tea tree DASZ reveals pedigree and selection history of tea varieties.</title>
        <authorList>
            <person name="Zhang W."/>
        </authorList>
    </citation>
    <scope>NUCLEOTIDE SEQUENCE [LARGE SCALE GENOMIC DNA]</scope>
    <source>
        <strain evidence="9">cv. G240</strain>
        <tissue evidence="8">Leaf</tissue>
    </source>
</reference>
<dbReference type="AlphaFoldDB" id="A0A7J7G7R0"/>